<accession>A0A5K7SE84</accession>
<dbReference type="GO" id="GO:0046872">
    <property type="term" value="F:metal ion binding"/>
    <property type="evidence" value="ECO:0007669"/>
    <property type="project" value="UniProtKB-KW"/>
</dbReference>
<dbReference type="SUPFAM" id="SSF56300">
    <property type="entry name" value="Metallo-dependent phosphatases"/>
    <property type="match status" value="1"/>
</dbReference>
<organism evidence="8 9">
    <name type="scientific">Aquipluma nitroreducens</name>
    <dbReference type="NCBI Taxonomy" id="2010828"/>
    <lineage>
        <taxon>Bacteria</taxon>
        <taxon>Pseudomonadati</taxon>
        <taxon>Bacteroidota</taxon>
        <taxon>Bacteroidia</taxon>
        <taxon>Marinilabiliales</taxon>
        <taxon>Prolixibacteraceae</taxon>
        <taxon>Aquipluma</taxon>
    </lineage>
</organism>
<evidence type="ECO:0000256" key="5">
    <source>
        <dbReference type="SAM" id="MobiDB-lite"/>
    </source>
</evidence>
<evidence type="ECO:0000256" key="1">
    <source>
        <dbReference type="ARBA" id="ARBA00022723"/>
    </source>
</evidence>
<feature type="domain" description="STAND NTPase 4 small alpha/beta" evidence="7">
    <location>
        <begin position="619"/>
        <end position="674"/>
    </location>
</feature>
<dbReference type="Proteomes" id="UP001193389">
    <property type="component" value="Chromosome"/>
</dbReference>
<comment type="similarity">
    <text evidence="4">Belongs to the cyclic nucleotide phosphodiesterase class-III family.</text>
</comment>
<proteinExistence type="inferred from homology"/>
<keyword evidence="3" id="KW-0408">Iron</keyword>
<dbReference type="Pfam" id="PF24406">
    <property type="entry name" value="nSTAND_NTPase4"/>
    <property type="match status" value="1"/>
</dbReference>
<dbReference type="GO" id="GO:0016787">
    <property type="term" value="F:hydrolase activity"/>
    <property type="evidence" value="ECO:0007669"/>
    <property type="project" value="UniProtKB-KW"/>
</dbReference>
<reference evidence="8" key="1">
    <citation type="journal article" date="2020" name="Int. J. Syst. Evol. Microbiol.">
        <title>Aquipluma nitroreducens gen. nov. sp. nov., a novel facultatively anaerobic bacterium isolated from a freshwater lake.</title>
        <authorList>
            <person name="Watanabe M."/>
            <person name="Kojima H."/>
            <person name="Fukui M."/>
        </authorList>
    </citation>
    <scope>NUCLEOTIDE SEQUENCE</scope>
    <source>
        <strain evidence="8">MeG22</strain>
    </source>
</reference>
<dbReference type="InterPro" id="IPR029052">
    <property type="entry name" value="Metallo-depent_PP-like"/>
</dbReference>
<keyword evidence="2" id="KW-0378">Hydrolase</keyword>
<dbReference type="Pfam" id="PF00149">
    <property type="entry name" value="Metallophos"/>
    <property type="match status" value="1"/>
</dbReference>
<dbReference type="SUPFAM" id="SSF52540">
    <property type="entry name" value="P-loop containing nucleoside triphosphate hydrolases"/>
    <property type="match status" value="1"/>
</dbReference>
<evidence type="ECO:0000313" key="9">
    <source>
        <dbReference type="Proteomes" id="UP001193389"/>
    </source>
</evidence>
<dbReference type="PANTHER" id="PTHR42988:SF2">
    <property type="entry name" value="CYCLIC NUCLEOTIDE PHOSPHODIESTERASE CBUA0032-RELATED"/>
    <property type="match status" value="1"/>
</dbReference>
<dbReference type="PANTHER" id="PTHR42988">
    <property type="entry name" value="PHOSPHOHYDROLASE"/>
    <property type="match status" value="1"/>
</dbReference>
<dbReference type="InterPro" id="IPR050884">
    <property type="entry name" value="CNP_phosphodiesterase-III"/>
</dbReference>
<dbReference type="InterPro" id="IPR004843">
    <property type="entry name" value="Calcineurin-like_PHP"/>
</dbReference>
<dbReference type="Gene3D" id="3.60.21.10">
    <property type="match status" value="1"/>
</dbReference>
<feature type="region of interest" description="Disordered" evidence="5">
    <location>
        <begin position="764"/>
        <end position="791"/>
    </location>
</feature>
<evidence type="ECO:0000256" key="3">
    <source>
        <dbReference type="ARBA" id="ARBA00023004"/>
    </source>
</evidence>
<dbReference type="KEGG" id="anf:AQPE_3964"/>
<dbReference type="RefSeq" id="WP_318347994.1">
    <property type="nucleotide sequence ID" value="NZ_AP018694.1"/>
</dbReference>
<evidence type="ECO:0000259" key="6">
    <source>
        <dbReference type="Pfam" id="PF00149"/>
    </source>
</evidence>
<feature type="domain" description="Calcineurin-like phosphoesterase" evidence="6">
    <location>
        <begin position="5"/>
        <end position="234"/>
    </location>
</feature>
<name>A0A5K7SE84_9BACT</name>
<evidence type="ECO:0000256" key="2">
    <source>
        <dbReference type="ARBA" id="ARBA00022801"/>
    </source>
</evidence>
<evidence type="ECO:0000256" key="4">
    <source>
        <dbReference type="ARBA" id="ARBA00025742"/>
    </source>
</evidence>
<evidence type="ECO:0000259" key="7">
    <source>
        <dbReference type="Pfam" id="PF24406"/>
    </source>
</evidence>
<keyword evidence="1" id="KW-0479">Metal-binding</keyword>
<gene>
    <name evidence="8" type="ORF">AQPE_3964</name>
</gene>
<dbReference type="InterPro" id="IPR027417">
    <property type="entry name" value="P-loop_NTPase"/>
</dbReference>
<protein>
    <submittedName>
        <fullName evidence="8">Uncharacterized protein</fullName>
    </submittedName>
</protein>
<evidence type="ECO:0000313" key="8">
    <source>
        <dbReference type="EMBL" id="BBE19776.1"/>
    </source>
</evidence>
<dbReference type="InterPro" id="IPR057123">
    <property type="entry name" value="STAND_NTPase4_dom"/>
</dbReference>
<dbReference type="AlphaFoldDB" id="A0A5K7SE84"/>
<keyword evidence="9" id="KW-1185">Reference proteome</keyword>
<sequence>MKIGILHLSDLHIEKDNYLYKVDLIANSCDYEIKQISNLFIVISGDITRSGRKAEFDNVKLFLTALKEKIKPQKSILPINLVLVPGNHDCCYDDVKGTRKEILKCCHVDVLTEPDFYEDALVVQNNYWDFYNEMLENIPDDKVSFKKEFTPLINFKIVFHCYNSSWMSDINETYGGIVIPENKFLSNDNEELTIALFHHPLNWLSPRTKNNNKSRFEEHLINTSNIVLFGHEHDKGQSKNIFQKGNNVIFSGGKAFQKEEQKETGFGYIEIDLKNKKTRFKVHSWSSNEFIVEYEEAYELTQKVTRKFILNKDFENKLDTLKIPLKHSRKEKLLLSDIFVFPDLEPIEDKEVVQYPNSEELLYSVKSETILKTIIEGEDQSGKTTLFFVLYKKLYEAGYLPIYIRGKNLNNTDAKDIVKKAMKEQYDSNDTELFFQQPKRVLFLDNLQTVSLNTKYKAILLENLSSHFDYIFISVNNSLGSNIATEETTTLKDFNKYKLLPLGHEKRSEIIEQWFRIGENVMTIREDELLKNIQARLDEINSLLGDRLMPSYPIFILTLLQGLDAQILPHDYSQTSYAHCYQALITAGLVREGLKDELSSYFNILKELAFFLFDKKEDTFSPLDFEDFYVIYKKSFYTNHSFDKVLRLLSNANIIKFDDEYYSFSYKYIYYYLVAQKISANIDKHKVLIEELCDNIHVEKNANILIFLSHHSKAQLLIDSIIFTSELPFEDAKPITLDRADPFTEFIAEFVKGIQHDVIEERDPKQEVKKGLKRKDDQERKSNHKHHSEDLMPPEFREISQAFRTIRILGQIVKNQKGDFEKGKLEELVESAYRTGFRLVGFFADLIEKDKQLFIEAISEKLNKKSNVDIKEIEKTVLSFLQYISWRICMDSFTNLMFAVGTKGSDELFEAVSRRIDSSAAKIVTFAIKSYYGSINTNDLKQLFKDVENNYLAQSILRVYVRKHLYTNFVEKSKKDQIIRIAGFKPNAIMARKKLNP</sequence>
<dbReference type="EMBL" id="AP018694">
    <property type="protein sequence ID" value="BBE19776.1"/>
    <property type="molecule type" value="Genomic_DNA"/>
</dbReference>